<name>A0ABU1T261_9ACTO</name>
<comment type="caution">
    <text evidence="1">The sequence shown here is derived from an EMBL/GenBank/DDBJ whole genome shotgun (WGS) entry which is preliminary data.</text>
</comment>
<reference evidence="1 2" key="1">
    <citation type="submission" date="2023-07" db="EMBL/GenBank/DDBJ databases">
        <title>Sequencing the genomes of 1000 actinobacteria strains.</title>
        <authorList>
            <person name="Klenk H.-P."/>
        </authorList>
    </citation>
    <scope>NUCLEOTIDE SEQUENCE [LARGE SCALE GENOMIC DNA]</scope>
    <source>
        <strain evidence="1 2">DSM 15539</strain>
    </source>
</reference>
<organism evidence="1 2">
    <name type="scientific">Arcanobacterium hippocoleae</name>
    <dbReference type="NCBI Taxonomy" id="149017"/>
    <lineage>
        <taxon>Bacteria</taxon>
        <taxon>Bacillati</taxon>
        <taxon>Actinomycetota</taxon>
        <taxon>Actinomycetes</taxon>
        <taxon>Actinomycetales</taxon>
        <taxon>Actinomycetaceae</taxon>
        <taxon>Arcanobacterium</taxon>
    </lineage>
</organism>
<accession>A0ABU1T261</accession>
<proteinExistence type="predicted"/>
<protein>
    <recommendedName>
        <fullName evidence="3">MoeA C-terminal domain-containing protein</fullName>
    </recommendedName>
</protein>
<evidence type="ECO:0000313" key="2">
    <source>
        <dbReference type="Proteomes" id="UP001266099"/>
    </source>
</evidence>
<dbReference type="EMBL" id="JAVDUJ010000001">
    <property type="protein sequence ID" value="MDR6939403.1"/>
    <property type="molecule type" value="Genomic_DNA"/>
</dbReference>
<evidence type="ECO:0008006" key="3">
    <source>
        <dbReference type="Google" id="ProtNLM"/>
    </source>
</evidence>
<sequence>MFLPNALGTIEWRQGWTVEKWDDVGVLIIPSPLMPDLGVEIGLLSPATLKRIAPKGISIAIAPKRRVEIKRGDEVARLIPISRECMRL</sequence>
<keyword evidence="2" id="KW-1185">Reference proteome</keyword>
<dbReference type="Proteomes" id="UP001266099">
    <property type="component" value="Unassembled WGS sequence"/>
</dbReference>
<evidence type="ECO:0000313" key="1">
    <source>
        <dbReference type="EMBL" id="MDR6939403.1"/>
    </source>
</evidence>
<gene>
    <name evidence="1" type="ORF">J2S36_000946</name>
</gene>